<dbReference type="OrthoDB" id="10260741at2759"/>
<organism evidence="2 3">
    <name type="scientific">Owenia fusiformis</name>
    <name type="common">Polychaete worm</name>
    <dbReference type="NCBI Taxonomy" id="6347"/>
    <lineage>
        <taxon>Eukaryota</taxon>
        <taxon>Metazoa</taxon>
        <taxon>Spiralia</taxon>
        <taxon>Lophotrochozoa</taxon>
        <taxon>Annelida</taxon>
        <taxon>Polychaeta</taxon>
        <taxon>Sedentaria</taxon>
        <taxon>Canalipalpata</taxon>
        <taxon>Sabellida</taxon>
        <taxon>Oweniida</taxon>
        <taxon>Oweniidae</taxon>
        <taxon>Owenia</taxon>
    </lineage>
</organism>
<dbReference type="InterPro" id="IPR038586">
    <property type="entry name" value="Tctex-1-like_sf"/>
</dbReference>
<reference evidence="2" key="1">
    <citation type="submission" date="2022-03" db="EMBL/GenBank/DDBJ databases">
        <authorList>
            <person name="Martin C."/>
        </authorList>
    </citation>
    <scope>NUCLEOTIDE SEQUENCE</scope>
</reference>
<proteinExistence type="inferred from homology"/>
<dbReference type="EMBL" id="CAIIXF020000004">
    <property type="protein sequence ID" value="CAH1782450.1"/>
    <property type="molecule type" value="Genomic_DNA"/>
</dbReference>
<evidence type="ECO:0000313" key="3">
    <source>
        <dbReference type="Proteomes" id="UP000749559"/>
    </source>
</evidence>
<keyword evidence="3" id="KW-1185">Reference proteome</keyword>
<gene>
    <name evidence="2" type="ORF">OFUS_LOCUS8900</name>
</gene>
<evidence type="ECO:0000313" key="2">
    <source>
        <dbReference type="EMBL" id="CAH1782450.1"/>
    </source>
</evidence>
<dbReference type="GO" id="GO:0007018">
    <property type="term" value="P:microtubule-based movement"/>
    <property type="evidence" value="ECO:0007669"/>
    <property type="project" value="TreeGrafter"/>
</dbReference>
<dbReference type="GO" id="GO:0045505">
    <property type="term" value="F:dynein intermediate chain binding"/>
    <property type="evidence" value="ECO:0007669"/>
    <property type="project" value="TreeGrafter"/>
</dbReference>
<dbReference type="PANTHER" id="PTHR21255:SF65">
    <property type="entry name" value="TCTEX1 DOMAIN-CONTAINING PROTEIN 2"/>
    <property type="match status" value="1"/>
</dbReference>
<dbReference type="Pfam" id="PF03645">
    <property type="entry name" value="Tctex-1"/>
    <property type="match status" value="1"/>
</dbReference>
<dbReference type="GO" id="GO:0005868">
    <property type="term" value="C:cytoplasmic dynein complex"/>
    <property type="evidence" value="ECO:0007669"/>
    <property type="project" value="TreeGrafter"/>
</dbReference>
<protein>
    <submittedName>
        <fullName evidence="2">Uncharacterized protein</fullName>
    </submittedName>
</protein>
<dbReference type="GO" id="GO:0005737">
    <property type="term" value="C:cytoplasm"/>
    <property type="evidence" value="ECO:0007669"/>
    <property type="project" value="TreeGrafter"/>
</dbReference>
<sequence>MAETTGRRASRTVQSLKAEKLPNIQQNNSGHLRKSSLLAVPGRRMSHAPANRWSVSYSNDGGSETSHPSTSIAGLLASKKFANHLKRRVSHRRASNKSHSADQIVSLEPSYRMEPKTAFNTAEVKLRVDAILSEKLHSATYTPASASAFARMLPDVIKAEIKLLGYERYKIICHLTIGENQSQGLGITSRCVWNEKADSFSSSVFKNGSIFCSAIVFGVYVD</sequence>
<comment type="similarity">
    <text evidence="1">Belongs to the dynein light chain Tctex-type family.</text>
</comment>
<accession>A0A8J1UV70</accession>
<dbReference type="Gene3D" id="3.30.1140.40">
    <property type="entry name" value="Tctex-1"/>
    <property type="match status" value="1"/>
</dbReference>
<dbReference type="Proteomes" id="UP000749559">
    <property type="component" value="Unassembled WGS sequence"/>
</dbReference>
<evidence type="ECO:0000256" key="1">
    <source>
        <dbReference type="ARBA" id="ARBA00005361"/>
    </source>
</evidence>
<dbReference type="CDD" id="cd21451">
    <property type="entry name" value="DLC-like_TCTEX1D"/>
    <property type="match status" value="1"/>
</dbReference>
<dbReference type="AlphaFoldDB" id="A0A8J1UV70"/>
<comment type="caution">
    <text evidence="2">The sequence shown here is derived from an EMBL/GenBank/DDBJ whole genome shotgun (WGS) entry which is preliminary data.</text>
</comment>
<name>A0A8J1UV70_OWEFU</name>
<dbReference type="PANTHER" id="PTHR21255">
    <property type="entry name" value="T-COMPLEX-ASSOCIATED-TESTIS-EXPRESSED 1/ DYNEIN LIGHT CHAIN"/>
    <property type="match status" value="1"/>
</dbReference>
<dbReference type="InterPro" id="IPR005334">
    <property type="entry name" value="Tctex-1-like"/>
</dbReference>